<evidence type="ECO:0000313" key="3">
    <source>
        <dbReference type="Proteomes" id="UP001160334"/>
    </source>
</evidence>
<feature type="domain" description="VOC" evidence="1">
    <location>
        <begin position="139"/>
        <end position="255"/>
    </location>
</feature>
<proteinExistence type="predicted"/>
<dbReference type="Pfam" id="PF00903">
    <property type="entry name" value="Glyoxalase"/>
    <property type="match status" value="2"/>
</dbReference>
<name>A0ABT6M4G2_9NOCA</name>
<dbReference type="InterPro" id="IPR004360">
    <property type="entry name" value="Glyas_Fos-R_dOase_dom"/>
</dbReference>
<dbReference type="InterPro" id="IPR037523">
    <property type="entry name" value="VOC_core"/>
</dbReference>
<evidence type="ECO:0000313" key="2">
    <source>
        <dbReference type="EMBL" id="MDH6279199.1"/>
    </source>
</evidence>
<dbReference type="CDD" id="cd07247">
    <property type="entry name" value="SgaA_N_like"/>
    <property type="match status" value="2"/>
</dbReference>
<evidence type="ECO:0000259" key="1">
    <source>
        <dbReference type="PROSITE" id="PS51819"/>
    </source>
</evidence>
<dbReference type="PANTHER" id="PTHR33993:SF10">
    <property type="entry name" value="CONSERVED PROTEIN"/>
    <property type="match status" value="1"/>
</dbReference>
<dbReference type="PROSITE" id="PS51819">
    <property type="entry name" value="VOC"/>
    <property type="match status" value="2"/>
</dbReference>
<dbReference type="RefSeq" id="WP_280758580.1">
    <property type="nucleotide sequence ID" value="NZ_JARXVC010000001.1"/>
</dbReference>
<keyword evidence="2" id="KW-0456">Lyase</keyword>
<dbReference type="PANTHER" id="PTHR33993">
    <property type="entry name" value="GLYOXALASE-RELATED"/>
    <property type="match status" value="1"/>
</dbReference>
<dbReference type="SUPFAM" id="SSF54593">
    <property type="entry name" value="Glyoxalase/Bleomycin resistance protein/Dihydroxybiphenyl dioxygenase"/>
    <property type="match status" value="2"/>
</dbReference>
<protein>
    <submittedName>
        <fullName evidence="2">Enzyme related to lactoylglutathione lyase</fullName>
    </submittedName>
</protein>
<gene>
    <name evidence="2" type="ORF">M2280_000404</name>
</gene>
<dbReference type="Gene3D" id="3.10.180.10">
    <property type="entry name" value="2,3-Dihydroxybiphenyl 1,2-Dioxygenase, domain 1"/>
    <property type="match status" value="2"/>
</dbReference>
<dbReference type="EMBL" id="JARXVC010000001">
    <property type="protein sequence ID" value="MDH6279199.1"/>
    <property type="molecule type" value="Genomic_DNA"/>
</dbReference>
<dbReference type="InterPro" id="IPR052164">
    <property type="entry name" value="Anthracycline_SecMetBiosynth"/>
</dbReference>
<sequence length="259" mass="27696">MPTRDSAPVGAPCWIDLQTSDVDRAVAFYDGLFGWTHESSGEEYGGYVMFFSGGKPIAGLMAGQPGNPYVDVWTTYLATADADATAKAVAGAGGQVMMEPMTVPAQGRMAMFMDPSGGVVGAWQPAEHKGFGVIGETGAPAWFELVTKDYEAALPFYRDVFGWDLATMSDTDEFRYSTGRFDGDDLAGIFDASKALPAQVPSYWQMFVQVDNTDDAVARVTELGGTVLREPWDSEHGRMAQVADPNGAPFMIAGPVAAE</sequence>
<accession>A0ABT6M4G2</accession>
<keyword evidence="3" id="KW-1185">Reference proteome</keyword>
<dbReference type="GO" id="GO:0016829">
    <property type="term" value="F:lyase activity"/>
    <property type="evidence" value="ECO:0007669"/>
    <property type="project" value="UniProtKB-KW"/>
</dbReference>
<organism evidence="2 3">
    <name type="scientific">Prescottella agglutinans</name>
    <dbReference type="NCBI Taxonomy" id="1644129"/>
    <lineage>
        <taxon>Bacteria</taxon>
        <taxon>Bacillati</taxon>
        <taxon>Actinomycetota</taxon>
        <taxon>Actinomycetes</taxon>
        <taxon>Mycobacteriales</taxon>
        <taxon>Nocardiaceae</taxon>
        <taxon>Prescottella</taxon>
    </lineage>
</organism>
<dbReference type="Proteomes" id="UP001160334">
    <property type="component" value="Unassembled WGS sequence"/>
</dbReference>
<reference evidence="2 3" key="1">
    <citation type="submission" date="2023-04" db="EMBL/GenBank/DDBJ databases">
        <title>Forest soil microbial communities from Buena Vista Peninsula, Colon Province, Panama.</title>
        <authorList>
            <person name="Bouskill N."/>
        </authorList>
    </citation>
    <scope>NUCLEOTIDE SEQUENCE [LARGE SCALE GENOMIC DNA]</scope>
    <source>
        <strain evidence="2 3">CFH S0262</strain>
    </source>
</reference>
<dbReference type="InterPro" id="IPR029068">
    <property type="entry name" value="Glyas_Bleomycin-R_OHBP_Dase"/>
</dbReference>
<feature type="domain" description="VOC" evidence="1">
    <location>
        <begin position="11"/>
        <end position="125"/>
    </location>
</feature>
<comment type="caution">
    <text evidence="2">The sequence shown here is derived from an EMBL/GenBank/DDBJ whole genome shotgun (WGS) entry which is preliminary data.</text>
</comment>